<keyword evidence="1" id="KW-1277">Toxin-antitoxin system</keyword>
<dbReference type="AlphaFoldDB" id="A0A0N8KQL0"/>
<dbReference type="InterPro" id="IPR007712">
    <property type="entry name" value="RelE/ParE_toxin"/>
</dbReference>
<reference evidence="2 3" key="1">
    <citation type="submission" date="2015-09" db="EMBL/GenBank/DDBJ databases">
        <title>A metagenomics-based metabolic model of nitrate-dependent anaerobic oxidation of methane by Methanoperedens-like archaea.</title>
        <authorList>
            <person name="Arshad A."/>
            <person name="Speth D.R."/>
            <person name="De Graaf R.M."/>
            <person name="Op Den Camp H.J."/>
            <person name="Jetten M.S."/>
            <person name="Welte C.U."/>
        </authorList>
    </citation>
    <scope>NUCLEOTIDE SEQUENCE [LARGE SCALE GENOMIC DNA]</scope>
</reference>
<organism evidence="2 3">
    <name type="scientific">Candidatus Methanoperedens nitratireducens</name>
    <dbReference type="NCBI Taxonomy" id="1392998"/>
    <lineage>
        <taxon>Archaea</taxon>
        <taxon>Methanobacteriati</taxon>
        <taxon>Methanobacteriota</taxon>
        <taxon>Stenosarchaea group</taxon>
        <taxon>Methanomicrobia</taxon>
        <taxon>Methanosarcinales</taxon>
        <taxon>ANME-2 cluster</taxon>
        <taxon>Candidatus Methanoperedentaceae</taxon>
        <taxon>Candidatus Methanoperedens</taxon>
    </lineage>
</organism>
<dbReference type="Proteomes" id="UP000050360">
    <property type="component" value="Unassembled WGS sequence"/>
</dbReference>
<proteinExistence type="predicted"/>
<dbReference type="Gene3D" id="3.30.2310.20">
    <property type="entry name" value="RelE-like"/>
    <property type="match status" value="1"/>
</dbReference>
<dbReference type="Pfam" id="PF05016">
    <property type="entry name" value="ParE_toxin"/>
    <property type="match status" value="1"/>
</dbReference>
<accession>A0A0N8KQL0</accession>
<evidence type="ECO:0000256" key="1">
    <source>
        <dbReference type="ARBA" id="ARBA00022649"/>
    </source>
</evidence>
<evidence type="ECO:0000313" key="3">
    <source>
        <dbReference type="Proteomes" id="UP000050360"/>
    </source>
</evidence>
<name>A0A0N8KQL0_9EURY</name>
<comment type="caution">
    <text evidence="2">The sequence shown here is derived from an EMBL/GenBank/DDBJ whole genome shotgun (WGS) entry which is preliminary data.</text>
</comment>
<evidence type="ECO:0000313" key="2">
    <source>
        <dbReference type="EMBL" id="KPQ42434.1"/>
    </source>
</evidence>
<dbReference type="EMBL" id="LKCM01000235">
    <property type="protein sequence ID" value="KPQ42434.1"/>
    <property type="molecule type" value="Genomic_DNA"/>
</dbReference>
<gene>
    <name evidence="2" type="ORF">MPEBLZ_03013</name>
</gene>
<dbReference type="SUPFAM" id="SSF143011">
    <property type="entry name" value="RelE-like"/>
    <property type="match status" value="1"/>
</dbReference>
<protein>
    <submittedName>
        <fullName evidence="2">Plasmid stabilization system protein</fullName>
    </submittedName>
</protein>
<dbReference type="InterPro" id="IPR035093">
    <property type="entry name" value="RelE/ParE_toxin_dom_sf"/>
</dbReference>
<sequence length="81" mass="9956">MKLIYTEEFKGDIRKIRDKKIQKRIKKLIQKIIDNPEIGKPLKYELFPLRSVRIPPFRILYELNGDIMILHKFENRKKVYR</sequence>